<keyword evidence="3" id="KW-0804">Transcription</keyword>
<dbReference type="CDD" id="cd06529">
    <property type="entry name" value="S24_LexA-like"/>
    <property type="match status" value="1"/>
</dbReference>
<dbReference type="Gene3D" id="2.10.109.10">
    <property type="entry name" value="Umud Fragment, subunit A"/>
    <property type="match status" value="1"/>
</dbReference>
<keyword evidence="2" id="KW-0238">DNA-binding</keyword>
<dbReference type="Gene3D" id="1.10.260.40">
    <property type="entry name" value="lambda repressor-like DNA-binding domains"/>
    <property type="match status" value="1"/>
</dbReference>
<gene>
    <name evidence="5" type="ORF">BHV79_10945</name>
</gene>
<dbReference type="InterPro" id="IPR039418">
    <property type="entry name" value="LexA-like"/>
</dbReference>
<dbReference type="SUPFAM" id="SSF47413">
    <property type="entry name" value="lambda repressor-like DNA-binding domains"/>
    <property type="match status" value="1"/>
</dbReference>
<comment type="caution">
    <text evidence="5">The sequence shown here is derived from an EMBL/GenBank/DDBJ whole genome shotgun (WGS) entry which is preliminary data.</text>
</comment>
<reference evidence="5 6" key="1">
    <citation type="journal article" date="2016" name="Nat. Biotechnol.">
        <title>Measurement of bacterial replication rates in microbial communities.</title>
        <authorList>
            <person name="Brown C.T."/>
            <person name="Olm M.R."/>
            <person name="Thomas B.C."/>
            <person name="Banfield J.F."/>
        </authorList>
    </citation>
    <scope>NUCLEOTIDE SEQUENCE [LARGE SCALE GENOMIC DNA]</scope>
    <source>
        <strain evidence="5">45_41</strain>
    </source>
</reference>
<dbReference type="EMBL" id="MNQU01000235">
    <property type="protein sequence ID" value="OKZ32198.1"/>
    <property type="molecule type" value="Genomic_DNA"/>
</dbReference>
<keyword evidence="1" id="KW-0805">Transcription regulation</keyword>
<evidence type="ECO:0000313" key="5">
    <source>
        <dbReference type="EMBL" id="OKZ32198.1"/>
    </source>
</evidence>
<evidence type="ECO:0000259" key="4">
    <source>
        <dbReference type="PROSITE" id="PS50943"/>
    </source>
</evidence>
<dbReference type="GO" id="GO:0003677">
    <property type="term" value="F:DNA binding"/>
    <property type="evidence" value="ECO:0007669"/>
    <property type="project" value="UniProtKB-KW"/>
</dbReference>
<protein>
    <recommendedName>
        <fullName evidence="4">HTH cro/C1-type domain-containing protein</fullName>
    </recommendedName>
</protein>
<evidence type="ECO:0000256" key="2">
    <source>
        <dbReference type="ARBA" id="ARBA00023125"/>
    </source>
</evidence>
<dbReference type="InterPro" id="IPR010982">
    <property type="entry name" value="Lambda_DNA-bd_dom_sf"/>
</dbReference>
<dbReference type="SUPFAM" id="SSF51306">
    <property type="entry name" value="LexA/Signal peptidase"/>
    <property type="match status" value="1"/>
</dbReference>
<sequence>MDNQGIISRIRYLLEHSPASLTQAEMARRIGMDPSNFSKHLSGKLPVSRSLVNRIVVELGISKNWLEKGEGMPFEKRSNPEVVEYDEVRLFKQPYRGIPVYDIDVTAGCRPLERMLTDDQVKGYVDLPRMNPDSILVRVSGDSMEPRIMDGGFIAIRPVKSCSTIFWGQIYLVMLSDYRMVKVLRRHPTDPSMVILHSENPLYDDMDVPRDEIEALFLVETILNIKNLC</sequence>
<evidence type="ECO:0000256" key="3">
    <source>
        <dbReference type="ARBA" id="ARBA00023163"/>
    </source>
</evidence>
<dbReference type="PROSITE" id="PS50943">
    <property type="entry name" value="HTH_CROC1"/>
    <property type="match status" value="1"/>
</dbReference>
<dbReference type="Proteomes" id="UP000186549">
    <property type="component" value="Unassembled WGS sequence"/>
</dbReference>
<dbReference type="InterPro" id="IPR001387">
    <property type="entry name" value="Cro/C1-type_HTH"/>
</dbReference>
<dbReference type="InterPro" id="IPR015927">
    <property type="entry name" value="Peptidase_S24_S26A/B/C"/>
</dbReference>
<name>A0A1Q6I010_BACUN</name>
<dbReference type="CDD" id="cd00093">
    <property type="entry name" value="HTH_XRE"/>
    <property type="match status" value="1"/>
</dbReference>
<feature type="domain" description="HTH cro/C1-type" evidence="4">
    <location>
        <begin position="21"/>
        <end position="66"/>
    </location>
</feature>
<dbReference type="InterPro" id="IPR036286">
    <property type="entry name" value="LexA/Signal_pep-like_sf"/>
</dbReference>
<dbReference type="SMART" id="SM00530">
    <property type="entry name" value="HTH_XRE"/>
    <property type="match status" value="1"/>
</dbReference>
<evidence type="ECO:0000256" key="1">
    <source>
        <dbReference type="ARBA" id="ARBA00023015"/>
    </source>
</evidence>
<proteinExistence type="predicted"/>
<accession>A0A1Q6I010</accession>
<organism evidence="5 6">
    <name type="scientific">Bacteroides uniformis</name>
    <dbReference type="NCBI Taxonomy" id="820"/>
    <lineage>
        <taxon>Bacteria</taxon>
        <taxon>Pseudomonadati</taxon>
        <taxon>Bacteroidota</taxon>
        <taxon>Bacteroidia</taxon>
        <taxon>Bacteroidales</taxon>
        <taxon>Bacteroidaceae</taxon>
        <taxon>Bacteroides</taxon>
    </lineage>
</organism>
<dbReference type="Pfam" id="PF00717">
    <property type="entry name" value="Peptidase_S24"/>
    <property type="match status" value="1"/>
</dbReference>
<evidence type="ECO:0000313" key="6">
    <source>
        <dbReference type="Proteomes" id="UP000186549"/>
    </source>
</evidence>
<dbReference type="PANTHER" id="PTHR40661">
    <property type="match status" value="1"/>
</dbReference>
<dbReference type="AlphaFoldDB" id="A0A1Q6I010"/>
<dbReference type="PANTHER" id="PTHR40661:SF1">
    <property type="entry name" value="HTH CRO_C1-TYPE DOMAIN-CONTAINING PROTEIN"/>
    <property type="match status" value="1"/>
</dbReference>